<keyword evidence="2" id="KW-1185">Reference proteome</keyword>
<dbReference type="EMBL" id="CGIH01000026">
    <property type="protein sequence ID" value="CFX57331.1"/>
    <property type="molecule type" value="Genomic_DNA"/>
</dbReference>
<organism evidence="1 2">
    <name type="scientific">Syntrophomonas zehnderi OL-4</name>
    <dbReference type="NCBI Taxonomy" id="690567"/>
    <lineage>
        <taxon>Bacteria</taxon>
        <taxon>Bacillati</taxon>
        <taxon>Bacillota</taxon>
        <taxon>Clostridia</taxon>
        <taxon>Eubacteriales</taxon>
        <taxon>Syntrophomonadaceae</taxon>
        <taxon>Syntrophomonas</taxon>
    </lineage>
</organism>
<dbReference type="STRING" id="690567.1467"/>
<sequence>MSDRMKRHEREIVKKRLLKCALLILILFLGTGLIYKTGQNISVWYGRKQLDTTVPIYGCLEDKLKGQGLVLRSEITVKAPTVGRFENAVAERDKVARSTLVGYYLNSGRKTALYAPTAGIYTRRVDGLEAALSDIKLASVGPEVFKYQPLLPPNTDEIKAGQGVFKIVNNLIPSLILAHFPVSDPDLTINKQQKVKLLVKDKSLGFFQVADYKRDNDEIFLLLESDDFLEELLDSRLLEVEMVYNSSDGYLVPQKSLVKRGQEKGIYCTKGENIIFKTVKVLDQKDDIAVIEGIEANDIIVVNPAAVKQKL</sequence>
<evidence type="ECO:0000313" key="1">
    <source>
        <dbReference type="EMBL" id="CFX57331.1"/>
    </source>
</evidence>
<reference evidence="1 2" key="1">
    <citation type="submission" date="2015-03" db="EMBL/GenBank/DDBJ databases">
        <authorList>
            <person name="Murphy D."/>
        </authorList>
    </citation>
    <scope>NUCLEOTIDE SEQUENCE [LARGE SCALE GENOMIC DNA]</scope>
    <source>
        <strain evidence="1 2">OL-4</strain>
    </source>
</reference>
<dbReference type="Gene3D" id="2.40.420.20">
    <property type="match status" value="1"/>
</dbReference>
<proteinExistence type="predicted"/>
<dbReference type="Proteomes" id="UP000045545">
    <property type="component" value="Unassembled WGS sequence"/>
</dbReference>
<accession>A0A0E4C8P5</accession>
<protein>
    <submittedName>
        <fullName evidence="1">Uncharacterized</fullName>
    </submittedName>
</protein>
<gene>
    <name evidence="1" type="ORF">1467</name>
</gene>
<dbReference type="AlphaFoldDB" id="A0A0E4C8P5"/>
<name>A0A0E4C8P5_9FIRM</name>
<evidence type="ECO:0000313" key="2">
    <source>
        <dbReference type="Proteomes" id="UP000045545"/>
    </source>
</evidence>
<dbReference type="OrthoDB" id="1834786at2"/>